<keyword evidence="2" id="KW-1185">Reference proteome</keyword>
<protein>
    <recommendedName>
        <fullName evidence="3">DNA-binding protein</fullName>
    </recommendedName>
</protein>
<evidence type="ECO:0000313" key="1">
    <source>
        <dbReference type="EMBL" id="GIH01401.1"/>
    </source>
</evidence>
<accession>A0ABQ4F3B5</accession>
<dbReference type="SUPFAM" id="SSF47789">
    <property type="entry name" value="C-terminal domain of RNA polymerase alpha subunit"/>
    <property type="match status" value="1"/>
</dbReference>
<organism evidence="1 2">
    <name type="scientific">Plantactinospora mayteni</name>
    <dbReference type="NCBI Taxonomy" id="566021"/>
    <lineage>
        <taxon>Bacteria</taxon>
        <taxon>Bacillati</taxon>
        <taxon>Actinomycetota</taxon>
        <taxon>Actinomycetes</taxon>
        <taxon>Micromonosporales</taxon>
        <taxon>Micromonosporaceae</taxon>
        <taxon>Plantactinospora</taxon>
    </lineage>
</organism>
<sequence length="108" mass="11128">MIQPQFVQAPVPPADPYHGEARCGPGSRIGGAAGYRDRVSTRHVPAQIGDLPPIGRPANSALLEAGITTLAQVSAYSRRDLLALHGVGPKAVGILAAALAEHGLAFTE</sequence>
<evidence type="ECO:0008006" key="3">
    <source>
        <dbReference type="Google" id="ProtNLM"/>
    </source>
</evidence>
<evidence type="ECO:0000313" key="2">
    <source>
        <dbReference type="Proteomes" id="UP000621500"/>
    </source>
</evidence>
<gene>
    <name evidence="1" type="ORF">Pma05_79730</name>
</gene>
<comment type="caution">
    <text evidence="1">The sequence shown here is derived from an EMBL/GenBank/DDBJ whole genome shotgun (WGS) entry which is preliminary data.</text>
</comment>
<dbReference type="EMBL" id="BONX01000070">
    <property type="protein sequence ID" value="GIH01401.1"/>
    <property type="molecule type" value="Genomic_DNA"/>
</dbReference>
<dbReference type="Proteomes" id="UP000621500">
    <property type="component" value="Unassembled WGS sequence"/>
</dbReference>
<dbReference type="Gene3D" id="1.10.150.20">
    <property type="entry name" value="5' to 3' exonuclease, C-terminal subdomain"/>
    <property type="match status" value="1"/>
</dbReference>
<proteinExistence type="predicted"/>
<reference evidence="1 2" key="1">
    <citation type="submission" date="2021-01" db="EMBL/GenBank/DDBJ databases">
        <title>Whole genome shotgun sequence of Plantactinospora mayteni NBRC 109088.</title>
        <authorList>
            <person name="Komaki H."/>
            <person name="Tamura T."/>
        </authorList>
    </citation>
    <scope>NUCLEOTIDE SEQUENCE [LARGE SCALE GENOMIC DNA]</scope>
    <source>
        <strain evidence="1 2">NBRC 109088</strain>
    </source>
</reference>
<name>A0ABQ4F3B5_9ACTN</name>